<organism evidence="2 3">
    <name type="scientific">Chenopodium quinoa</name>
    <name type="common">Quinoa</name>
    <dbReference type="NCBI Taxonomy" id="63459"/>
    <lineage>
        <taxon>Eukaryota</taxon>
        <taxon>Viridiplantae</taxon>
        <taxon>Streptophyta</taxon>
        <taxon>Embryophyta</taxon>
        <taxon>Tracheophyta</taxon>
        <taxon>Spermatophyta</taxon>
        <taxon>Magnoliopsida</taxon>
        <taxon>eudicotyledons</taxon>
        <taxon>Gunneridae</taxon>
        <taxon>Pentapetalae</taxon>
        <taxon>Caryophyllales</taxon>
        <taxon>Chenopodiaceae</taxon>
        <taxon>Chenopodioideae</taxon>
        <taxon>Atripliceae</taxon>
        <taxon>Chenopodium</taxon>
    </lineage>
</organism>
<evidence type="ECO:0000313" key="2">
    <source>
        <dbReference type="EnsemblPlants" id="AUR62029848-RA:cds"/>
    </source>
</evidence>
<dbReference type="PANTHER" id="PTHR33710">
    <property type="entry name" value="BNAC02G09200D PROTEIN"/>
    <property type="match status" value="1"/>
</dbReference>
<feature type="region of interest" description="Disordered" evidence="1">
    <location>
        <begin position="1"/>
        <end position="22"/>
    </location>
</feature>
<dbReference type="PANTHER" id="PTHR33710:SF64">
    <property type="entry name" value="ENDONUCLEASE_EXONUCLEASE_PHOSPHATASE DOMAIN-CONTAINING PROTEIN"/>
    <property type="match status" value="1"/>
</dbReference>
<dbReference type="Proteomes" id="UP000596660">
    <property type="component" value="Unplaced"/>
</dbReference>
<evidence type="ECO:0000256" key="1">
    <source>
        <dbReference type="SAM" id="MobiDB-lite"/>
    </source>
</evidence>
<sequence length="262" mass="29825">MLAGDFNETMSMDERNGNGGSEMQRRCREFSNWVENNALIDLGCSGPAHTWFRGLTPDTFKSARLDRALSNDEWRLRFEEAGVRNLPKAMSDHCLILISISSEDDMEKISRPFGECEVLAALKSMKPFKAPGPDGFQPLFYQRFWELVHPSVVQLVCEGRDFQRVLMMPIWCLFLSEDPLIEVQDLTVRELWDVNIGWKFEESADYLLALIIGQIASFELVDDEEVVDEVYWNGTPSGGFSIRSAMELMKNSEAASFESVRG</sequence>
<dbReference type="SUPFAM" id="SSF56219">
    <property type="entry name" value="DNase I-like"/>
    <property type="match status" value="1"/>
</dbReference>
<dbReference type="AlphaFoldDB" id="A0A803MIA0"/>
<dbReference type="Gene3D" id="3.60.10.10">
    <property type="entry name" value="Endonuclease/exonuclease/phosphatase"/>
    <property type="match status" value="1"/>
</dbReference>
<name>A0A803MIA0_CHEQI</name>
<keyword evidence="3" id="KW-1185">Reference proteome</keyword>
<dbReference type="InterPro" id="IPR036691">
    <property type="entry name" value="Endo/exonu/phosph_ase_sf"/>
</dbReference>
<accession>A0A803MIA0</accession>
<evidence type="ECO:0000313" key="3">
    <source>
        <dbReference type="Proteomes" id="UP000596660"/>
    </source>
</evidence>
<proteinExistence type="predicted"/>
<dbReference type="Gramene" id="AUR62029848-RA">
    <property type="protein sequence ID" value="AUR62029848-RA:cds"/>
    <property type="gene ID" value="AUR62029848"/>
</dbReference>
<reference evidence="2" key="2">
    <citation type="submission" date="2021-03" db="UniProtKB">
        <authorList>
            <consortium name="EnsemblPlants"/>
        </authorList>
    </citation>
    <scope>IDENTIFICATION</scope>
</reference>
<reference evidence="2" key="1">
    <citation type="journal article" date="2017" name="Nature">
        <title>The genome of Chenopodium quinoa.</title>
        <authorList>
            <person name="Jarvis D.E."/>
            <person name="Ho Y.S."/>
            <person name="Lightfoot D.J."/>
            <person name="Schmoeckel S.M."/>
            <person name="Li B."/>
            <person name="Borm T.J.A."/>
            <person name="Ohyanagi H."/>
            <person name="Mineta K."/>
            <person name="Michell C.T."/>
            <person name="Saber N."/>
            <person name="Kharbatia N.M."/>
            <person name="Rupper R.R."/>
            <person name="Sharp A.R."/>
            <person name="Dally N."/>
            <person name="Boughton B.A."/>
            <person name="Woo Y.H."/>
            <person name="Gao G."/>
            <person name="Schijlen E.G.W.M."/>
            <person name="Guo X."/>
            <person name="Momin A.A."/>
            <person name="Negrao S."/>
            <person name="Al-Babili S."/>
            <person name="Gehring C."/>
            <person name="Roessner U."/>
            <person name="Jung C."/>
            <person name="Murphy K."/>
            <person name="Arold S.T."/>
            <person name="Gojobori T."/>
            <person name="van der Linden C.G."/>
            <person name="van Loo E.N."/>
            <person name="Jellen E.N."/>
            <person name="Maughan P.J."/>
            <person name="Tester M."/>
        </authorList>
    </citation>
    <scope>NUCLEOTIDE SEQUENCE [LARGE SCALE GENOMIC DNA]</scope>
    <source>
        <strain evidence="2">cv. PI 614886</strain>
    </source>
</reference>
<protein>
    <submittedName>
        <fullName evidence="2">Uncharacterized protein</fullName>
    </submittedName>
</protein>
<dbReference type="EnsemblPlants" id="AUR62029848-RA">
    <property type="protein sequence ID" value="AUR62029848-RA:cds"/>
    <property type="gene ID" value="AUR62029848"/>
</dbReference>